<feature type="compositionally biased region" description="Basic and acidic residues" evidence="1">
    <location>
        <begin position="66"/>
        <end position="86"/>
    </location>
</feature>
<dbReference type="OrthoDB" id="1917198at2759"/>
<proteinExistence type="predicted"/>
<evidence type="ECO:0000256" key="1">
    <source>
        <dbReference type="SAM" id="MobiDB-lite"/>
    </source>
</evidence>
<reference evidence="2 3" key="1">
    <citation type="journal article" date="2019" name="Commun. Biol.">
        <title>The bagworm genome reveals a unique fibroin gene that provides high tensile strength.</title>
        <authorList>
            <person name="Kono N."/>
            <person name="Nakamura H."/>
            <person name="Ohtoshi R."/>
            <person name="Tomita M."/>
            <person name="Numata K."/>
            <person name="Arakawa K."/>
        </authorList>
    </citation>
    <scope>NUCLEOTIDE SEQUENCE [LARGE SCALE GENOMIC DNA]</scope>
</reference>
<feature type="compositionally biased region" description="Basic and acidic residues" evidence="1">
    <location>
        <begin position="105"/>
        <end position="117"/>
    </location>
</feature>
<sequence length="353" mass="38363">MADDTNEDSWLYGTSNPDSTTNEEERGGEDDNNSAGIEKVNSQDPMKTENEALATVTQGNGANNLGEKEDVAPSHELVDFEDPAHEMEEDEEATAGATVVDTTDADDKAEIRTKEEHSADEEDDEDDESDDDINVVIGDIKAAPSTYNINKRSNLLAGASSQEKSKSTQAGKFSIEDFEGVGSINGVAAHEFSIDSLEDKPWRKPEKISVAESGIGLASLTQNLNPQLEKQSDSILSGAQQELYHQANANTPLADQIQMPPPGMMQPSNMHQGAHQAMPSRFVSMPRGPRPIIQPGTKENAIQVMTAECREYSRPGQMPPNFIGQGPGEEASLHEPEPFDYGYEPTQDSQWGQ</sequence>
<organism evidence="2 3">
    <name type="scientific">Eumeta variegata</name>
    <name type="common">Bagworm moth</name>
    <name type="synonym">Eumeta japonica</name>
    <dbReference type="NCBI Taxonomy" id="151549"/>
    <lineage>
        <taxon>Eukaryota</taxon>
        <taxon>Metazoa</taxon>
        <taxon>Ecdysozoa</taxon>
        <taxon>Arthropoda</taxon>
        <taxon>Hexapoda</taxon>
        <taxon>Insecta</taxon>
        <taxon>Pterygota</taxon>
        <taxon>Neoptera</taxon>
        <taxon>Endopterygota</taxon>
        <taxon>Lepidoptera</taxon>
        <taxon>Glossata</taxon>
        <taxon>Ditrysia</taxon>
        <taxon>Tineoidea</taxon>
        <taxon>Psychidae</taxon>
        <taxon>Oiketicinae</taxon>
        <taxon>Eumeta</taxon>
    </lineage>
</organism>
<dbReference type="AlphaFoldDB" id="A0A4C1SWF5"/>
<name>A0A4C1SWF5_EUMVA</name>
<feature type="region of interest" description="Disordered" evidence="1">
    <location>
        <begin position="1"/>
        <end position="135"/>
    </location>
</feature>
<dbReference type="Proteomes" id="UP000299102">
    <property type="component" value="Unassembled WGS sequence"/>
</dbReference>
<protein>
    <submittedName>
        <fullName evidence="2">Uncharacterized protein</fullName>
    </submittedName>
</protein>
<comment type="caution">
    <text evidence="2">The sequence shown here is derived from an EMBL/GenBank/DDBJ whole genome shotgun (WGS) entry which is preliminary data.</text>
</comment>
<dbReference type="EMBL" id="BGZK01004009">
    <property type="protein sequence ID" value="GBP06264.1"/>
    <property type="molecule type" value="Genomic_DNA"/>
</dbReference>
<evidence type="ECO:0000313" key="2">
    <source>
        <dbReference type="EMBL" id="GBP06264.1"/>
    </source>
</evidence>
<dbReference type="GO" id="GO:0005847">
    <property type="term" value="C:mRNA cleavage and polyadenylation specificity factor complex"/>
    <property type="evidence" value="ECO:0007669"/>
    <property type="project" value="TreeGrafter"/>
</dbReference>
<dbReference type="STRING" id="151549.A0A4C1SWF5"/>
<dbReference type="PANTHER" id="PTHR13484:SF0">
    <property type="entry name" value="PRE-MRNA 3'-END-PROCESSING FACTOR FIP1"/>
    <property type="match status" value="1"/>
</dbReference>
<evidence type="ECO:0000313" key="3">
    <source>
        <dbReference type="Proteomes" id="UP000299102"/>
    </source>
</evidence>
<accession>A0A4C1SWF5</accession>
<feature type="region of interest" description="Disordered" evidence="1">
    <location>
        <begin position="313"/>
        <end position="353"/>
    </location>
</feature>
<feature type="compositionally biased region" description="Acidic residues" evidence="1">
    <location>
        <begin position="118"/>
        <end position="133"/>
    </location>
</feature>
<dbReference type="PANTHER" id="PTHR13484">
    <property type="entry name" value="FIP1-LIKE 1 PROTEIN"/>
    <property type="match status" value="1"/>
</dbReference>
<gene>
    <name evidence="2" type="ORF">EVAR_72811_1</name>
</gene>
<keyword evidence="3" id="KW-1185">Reference proteome</keyword>
<dbReference type="InterPro" id="IPR051187">
    <property type="entry name" value="Pre-mRNA_3'-end_processing_reg"/>
</dbReference>